<dbReference type="Gene3D" id="2.60.130.10">
    <property type="entry name" value="Aromatic compound dioxygenase"/>
    <property type="match status" value="1"/>
</dbReference>
<feature type="domain" description="Intradiol ring-cleavage dioxygenases" evidence="8">
    <location>
        <begin position="457"/>
        <end position="613"/>
    </location>
</feature>
<dbReference type="InterPro" id="IPR001670">
    <property type="entry name" value="ADH_Fe/GldA"/>
</dbReference>
<evidence type="ECO:0000256" key="2">
    <source>
        <dbReference type="ARBA" id="ARBA00007825"/>
    </source>
</evidence>
<dbReference type="Proteomes" id="UP001596409">
    <property type="component" value="Unassembled WGS sequence"/>
</dbReference>
<dbReference type="InterPro" id="IPR034786">
    <property type="entry name" value="MAR"/>
</dbReference>
<evidence type="ECO:0000256" key="4">
    <source>
        <dbReference type="ARBA" id="ARBA00022964"/>
    </source>
</evidence>
<evidence type="ECO:0000256" key="3">
    <source>
        <dbReference type="ARBA" id="ARBA00022723"/>
    </source>
</evidence>
<evidence type="ECO:0000313" key="12">
    <source>
        <dbReference type="Proteomes" id="UP001596409"/>
    </source>
</evidence>
<evidence type="ECO:0000259" key="8">
    <source>
        <dbReference type="Pfam" id="PF00775"/>
    </source>
</evidence>
<dbReference type="Pfam" id="PF00775">
    <property type="entry name" value="Dioxygenase_C"/>
    <property type="match status" value="1"/>
</dbReference>
<reference evidence="12" key="1">
    <citation type="journal article" date="2019" name="Int. J. Syst. Evol. Microbiol.">
        <title>The Global Catalogue of Microorganisms (GCM) 10K type strain sequencing project: providing services to taxonomists for standard genome sequencing and annotation.</title>
        <authorList>
            <consortium name="The Broad Institute Genomics Platform"/>
            <consortium name="The Broad Institute Genome Sequencing Center for Infectious Disease"/>
            <person name="Wu L."/>
            <person name="Ma J."/>
        </authorList>
    </citation>
    <scope>NUCLEOTIDE SEQUENCE [LARGE SCALE GENOMIC DNA]</scope>
    <source>
        <strain evidence="12">JCM 4855</strain>
    </source>
</reference>
<dbReference type="SUPFAM" id="SSF49482">
    <property type="entry name" value="Aromatic compound dioxygenase"/>
    <property type="match status" value="1"/>
</dbReference>
<sequence>MESFVHTSHPSRVVFGTGTVTRLRKEVERLGCSRVLLLSSPPLAQAAARVREALGDLLVSEFDGAAMHTPVEVTEQALGLLRDTDADCVVAVGGGSTTGLSKALALRTGLPQVVLPTTYAGSEVTPVLGETRDGRKVTRSSPEILPETVVYDVDFTLTLPLSMTVTSGVNALAHAVEALYSPDADPVTDQHALDAISRIGRALPRLASDPADAAARADLLQAAWLAGTCLATVGMGLHHKLCHTLGGTFGLPHAETHTVVLPHAMAHNAPAVPDVMRRIADALGVPDAPGGVHDLVVSLGGPTSLRDLGMPESGLARAAELATSAPYPNPRDLTTEGIAELLAGAWHGRRPEGPPSTGTRLARLTDQVVASFAQAPDPRVRALLGDLVRHLHTFVAANDVTDAEWQYAIDFLTRTGQMCDTTRQEFVLLSDTLGVSSAVDLLTNSRTSGTTPSAVLGPFYVDGPPEATHGSDISGGLPGTPLWVDVRVTDTAGEPIADAVVDVWQSDEDGYYDVQLPELDGPVLRARLRSDDAGRITFWSILPSDYPIPGDGPVGQMLAAVGRHPYRAAHLHFLCDAPGHTRLVTQLFVSGGARLDSDTVFGVKDELVADFTPHTGPTPDGRRVDGEWRRLDYTFRLAPLAG</sequence>
<keyword evidence="6" id="KW-0408">Iron</keyword>
<evidence type="ECO:0000256" key="5">
    <source>
        <dbReference type="ARBA" id="ARBA00023002"/>
    </source>
</evidence>
<evidence type="ECO:0000256" key="6">
    <source>
        <dbReference type="ARBA" id="ARBA00023004"/>
    </source>
</evidence>
<evidence type="ECO:0000256" key="1">
    <source>
        <dbReference type="ARBA" id="ARBA00001965"/>
    </source>
</evidence>
<keyword evidence="4" id="KW-0223">Dioxygenase</keyword>
<organism evidence="11 12">
    <name type="scientific">Streptomyces viridiviolaceus</name>
    <dbReference type="NCBI Taxonomy" id="68282"/>
    <lineage>
        <taxon>Bacteria</taxon>
        <taxon>Bacillati</taxon>
        <taxon>Actinomycetota</taxon>
        <taxon>Actinomycetes</taxon>
        <taxon>Kitasatosporales</taxon>
        <taxon>Streptomycetaceae</taxon>
        <taxon>Streptomyces</taxon>
    </lineage>
</organism>
<dbReference type="InterPro" id="IPR015889">
    <property type="entry name" value="Intradiol_dOase_core"/>
</dbReference>
<dbReference type="Pfam" id="PF00465">
    <property type="entry name" value="Fe-ADH"/>
    <property type="match status" value="1"/>
</dbReference>
<dbReference type="Gene3D" id="1.20.1090.10">
    <property type="entry name" value="Dehydroquinate synthase-like - alpha domain"/>
    <property type="match status" value="1"/>
</dbReference>
<feature type="domain" description="Alcohol dehydrogenase iron-type/glycerol dehydrogenase GldA" evidence="7">
    <location>
        <begin position="10"/>
        <end position="152"/>
    </location>
</feature>
<comment type="similarity">
    <text evidence="2">Belongs to the intradiol ring-cleavage dioxygenase family.</text>
</comment>
<dbReference type="PANTHER" id="PTHR33711:SF7">
    <property type="entry name" value="INTRADIOL RING-CLEAVAGE DIOXYGENASES DOMAIN-CONTAINING PROTEIN-RELATED"/>
    <property type="match status" value="1"/>
</dbReference>
<dbReference type="InterPro" id="IPR007535">
    <property type="entry name" value="Catechol_dOase_N"/>
</dbReference>
<dbReference type="Pfam" id="PF25137">
    <property type="entry name" value="ADH_Fe_C"/>
    <property type="match status" value="1"/>
</dbReference>
<evidence type="ECO:0000259" key="7">
    <source>
        <dbReference type="Pfam" id="PF00465"/>
    </source>
</evidence>
<dbReference type="InterPro" id="IPR056798">
    <property type="entry name" value="ADH_Fe_C"/>
</dbReference>
<dbReference type="InterPro" id="IPR050770">
    <property type="entry name" value="Intradiol_RC_Dioxygenase"/>
</dbReference>
<dbReference type="Pfam" id="PF04444">
    <property type="entry name" value="Dioxygenase_N"/>
    <property type="match status" value="1"/>
</dbReference>
<keyword evidence="3" id="KW-0479">Metal-binding</keyword>
<name>A0ABW2E955_9ACTN</name>
<comment type="cofactor">
    <cofactor evidence="1">
        <name>Fe(3+)</name>
        <dbReference type="ChEBI" id="CHEBI:29034"/>
    </cofactor>
</comment>
<dbReference type="InterPro" id="IPR000627">
    <property type="entry name" value="Intradiol_dOase_C"/>
</dbReference>
<accession>A0ABW2E955</accession>
<proteinExistence type="inferred from homology"/>
<feature type="domain" description="Fe-containing alcohol dehydrogenase-like C-terminal" evidence="10">
    <location>
        <begin position="164"/>
        <end position="345"/>
    </location>
</feature>
<protein>
    <submittedName>
        <fullName evidence="11">Maleylacetate reductase and hydroxyquinol 1,2-dioxygenase domain-containing protein</fullName>
    </submittedName>
</protein>
<dbReference type="RefSeq" id="WP_189872422.1">
    <property type="nucleotide sequence ID" value="NZ_BMWA01000010.1"/>
</dbReference>
<dbReference type="SUPFAM" id="SSF56796">
    <property type="entry name" value="Dehydroquinate synthase-like"/>
    <property type="match status" value="1"/>
</dbReference>
<evidence type="ECO:0000259" key="9">
    <source>
        <dbReference type="Pfam" id="PF04444"/>
    </source>
</evidence>
<gene>
    <name evidence="11" type="ORF">ACFQMH_34435</name>
</gene>
<dbReference type="Gene3D" id="3.40.50.1970">
    <property type="match status" value="1"/>
</dbReference>
<dbReference type="PANTHER" id="PTHR33711">
    <property type="entry name" value="DIOXYGENASE, PUTATIVE (AFU_ORTHOLOGUE AFUA_2G02910)-RELATED"/>
    <property type="match status" value="1"/>
</dbReference>
<evidence type="ECO:0000313" key="11">
    <source>
        <dbReference type="EMBL" id="MFC7016701.1"/>
    </source>
</evidence>
<comment type="caution">
    <text evidence="11">The sequence shown here is derived from an EMBL/GenBank/DDBJ whole genome shotgun (WGS) entry which is preliminary data.</text>
</comment>
<dbReference type="CDD" id="cd08177">
    <property type="entry name" value="MAR"/>
    <property type="match status" value="1"/>
</dbReference>
<keyword evidence="5" id="KW-0560">Oxidoreductase</keyword>
<dbReference type="EMBL" id="JBHSYM010000081">
    <property type="protein sequence ID" value="MFC7016701.1"/>
    <property type="molecule type" value="Genomic_DNA"/>
</dbReference>
<feature type="domain" description="Catechol dioxygenase N-terminal" evidence="9">
    <location>
        <begin position="377"/>
        <end position="450"/>
    </location>
</feature>
<evidence type="ECO:0000259" key="10">
    <source>
        <dbReference type="Pfam" id="PF25137"/>
    </source>
</evidence>
<keyword evidence="12" id="KW-1185">Reference proteome</keyword>